<dbReference type="Pfam" id="PF02978">
    <property type="entry name" value="SRP_SPB"/>
    <property type="match status" value="1"/>
</dbReference>
<dbReference type="AlphaFoldDB" id="A0A383B4C1"/>
<name>A0A383B4C1_9ZZZZ</name>
<dbReference type="GO" id="GO:0006614">
    <property type="term" value="P:SRP-dependent cotranslational protein targeting to membrane"/>
    <property type="evidence" value="ECO:0007669"/>
    <property type="project" value="InterPro"/>
</dbReference>
<dbReference type="GO" id="GO:0003924">
    <property type="term" value="F:GTPase activity"/>
    <property type="evidence" value="ECO:0007669"/>
    <property type="project" value="InterPro"/>
</dbReference>
<reference evidence="2" key="1">
    <citation type="submission" date="2018-05" db="EMBL/GenBank/DDBJ databases">
        <authorList>
            <person name="Lanie J.A."/>
            <person name="Ng W.-L."/>
            <person name="Kazmierczak K.M."/>
            <person name="Andrzejewski T.M."/>
            <person name="Davidsen T.M."/>
            <person name="Wayne K.J."/>
            <person name="Tettelin H."/>
            <person name="Glass J.I."/>
            <person name="Rusch D."/>
            <person name="Podicherti R."/>
            <person name="Tsui H.-C.T."/>
            <person name="Winkler M.E."/>
        </authorList>
    </citation>
    <scope>NUCLEOTIDE SEQUENCE</scope>
</reference>
<feature type="non-terminal residue" evidence="2">
    <location>
        <position position="1"/>
    </location>
</feature>
<dbReference type="PANTHER" id="PTHR11564:SF5">
    <property type="entry name" value="SIGNAL RECOGNITION PARTICLE SUBUNIT SRP54"/>
    <property type="match status" value="1"/>
</dbReference>
<dbReference type="GO" id="GO:0005525">
    <property type="term" value="F:GTP binding"/>
    <property type="evidence" value="ECO:0007669"/>
    <property type="project" value="InterPro"/>
</dbReference>
<dbReference type="EMBL" id="UINC01197219">
    <property type="protein sequence ID" value="SVE14589.1"/>
    <property type="molecule type" value="Genomic_DNA"/>
</dbReference>
<dbReference type="GO" id="GO:0008312">
    <property type="term" value="F:7S RNA binding"/>
    <property type="evidence" value="ECO:0007669"/>
    <property type="project" value="InterPro"/>
</dbReference>
<dbReference type="InterPro" id="IPR036891">
    <property type="entry name" value="Signal_recog_part_SRP54_M_sf"/>
</dbReference>
<organism evidence="2">
    <name type="scientific">marine metagenome</name>
    <dbReference type="NCBI Taxonomy" id="408172"/>
    <lineage>
        <taxon>unclassified sequences</taxon>
        <taxon>metagenomes</taxon>
        <taxon>ecological metagenomes</taxon>
    </lineage>
</organism>
<gene>
    <name evidence="2" type="ORF">METZ01_LOCUS467443</name>
</gene>
<dbReference type="InterPro" id="IPR022941">
    <property type="entry name" value="SRP54"/>
</dbReference>
<accession>A0A383B4C1</accession>
<dbReference type="GO" id="GO:0048500">
    <property type="term" value="C:signal recognition particle"/>
    <property type="evidence" value="ECO:0007669"/>
    <property type="project" value="InterPro"/>
</dbReference>
<dbReference type="InterPro" id="IPR004125">
    <property type="entry name" value="Signal_recog_particle_SRP54_M"/>
</dbReference>
<dbReference type="SUPFAM" id="SSF47446">
    <property type="entry name" value="Signal peptide-binding domain"/>
    <property type="match status" value="1"/>
</dbReference>
<sequence>DQAAELEKKVRQATFDLEDFLEQMQAVKKMGPISQVLEMLPGFSSIKGKLDSEDIDGSKMLKSEAIIRSMTMVERRKPELISGSRRRRIARGSGTSPQDVNQLLNQFKQVRKMMKQFSSPNGQEKMMKMMSQKNGNPFGF</sequence>
<dbReference type="Gene3D" id="1.10.260.30">
    <property type="entry name" value="Signal recognition particle, SRP54 subunit, M-domain"/>
    <property type="match status" value="1"/>
</dbReference>
<proteinExistence type="predicted"/>
<evidence type="ECO:0000259" key="1">
    <source>
        <dbReference type="Pfam" id="PF02978"/>
    </source>
</evidence>
<feature type="domain" description="Signal recognition particle SRP54 subunit M-domain" evidence="1">
    <location>
        <begin position="14"/>
        <end position="114"/>
    </location>
</feature>
<dbReference type="PANTHER" id="PTHR11564">
    <property type="entry name" value="SIGNAL RECOGNITION PARTICLE 54K PROTEIN SRP54"/>
    <property type="match status" value="1"/>
</dbReference>
<protein>
    <recommendedName>
        <fullName evidence="1">Signal recognition particle SRP54 subunit M-domain domain-containing protein</fullName>
    </recommendedName>
</protein>
<evidence type="ECO:0000313" key="2">
    <source>
        <dbReference type="EMBL" id="SVE14589.1"/>
    </source>
</evidence>